<gene>
    <name evidence="2" type="ORF">EDD42_0826</name>
</gene>
<feature type="transmembrane region" description="Helical" evidence="1">
    <location>
        <begin position="112"/>
        <end position="132"/>
    </location>
</feature>
<dbReference type="Proteomes" id="UP000266915">
    <property type="component" value="Unassembled WGS sequence"/>
</dbReference>
<name>A0A3N2BZW8_9MICO</name>
<feature type="transmembrane region" description="Helical" evidence="1">
    <location>
        <begin position="29"/>
        <end position="57"/>
    </location>
</feature>
<dbReference type="AlphaFoldDB" id="A0A3N2BZW8"/>
<organism evidence="2 3">
    <name type="scientific">Plantibacter flavus</name>
    <dbReference type="NCBI Taxonomy" id="150123"/>
    <lineage>
        <taxon>Bacteria</taxon>
        <taxon>Bacillati</taxon>
        <taxon>Actinomycetota</taxon>
        <taxon>Actinomycetes</taxon>
        <taxon>Micrococcales</taxon>
        <taxon>Microbacteriaceae</taxon>
        <taxon>Plantibacter</taxon>
    </lineage>
</organism>
<keyword evidence="3" id="KW-1185">Reference proteome</keyword>
<feature type="transmembrane region" description="Helical" evidence="1">
    <location>
        <begin position="69"/>
        <end position="92"/>
    </location>
</feature>
<comment type="caution">
    <text evidence="2">The sequence shown here is derived from an EMBL/GenBank/DDBJ whole genome shotgun (WGS) entry which is preliminary data.</text>
</comment>
<keyword evidence="1" id="KW-0472">Membrane</keyword>
<protein>
    <submittedName>
        <fullName evidence="2">Uncharacterized protein</fullName>
    </submittedName>
</protein>
<evidence type="ECO:0000256" key="1">
    <source>
        <dbReference type="SAM" id="Phobius"/>
    </source>
</evidence>
<dbReference type="EMBL" id="RKHL01000001">
    <property type="protein sequence ID" value="ROR80783.1"/>
    <property type="molecule type" value="Genomic_DNA"/>
</dbReference>
<evidence type="ECO:0000313" key="3">
    <source>
        <dbReference type="Proteomes" id="UP000266915"/>
    </source>
</evidence>
<keyword evidence="1" id="KW-1133">Transmembrane helix</keyword>
<proteinExistence type="predicted"/>
<reference evidence="2 3" key="1">
    <citation type="submission" date="2018-11" db="EMBL/GenBank/DDBJ databases">
        <title>Sequencing the genomes of 1000 actinobacteria strains.</title>
        <authorList>
            <person name="Klenk H.-P."/>
        </authorList>
    </citation>
    <scope>NUCLEOTIDE SEQUENCE [LARGE SCALE GENOMIC DNA]</scope>
    <source>
        <strain evidence="2 3">DSM 14012</strain>
    </source>
</reference>
<keyword evidence="1" id="KW-0812">Transmembrane</keyword>
<evidence type="ECO:0000313" key="2">
    <source>
        <dbReference type="EMBL" id="ROR80783.1"/>
    </source>
</evidence>
<dbReference type="RefSeq" id="WP_085511769.1">
    <property type="nucleotide sequence ID" value="NZ_FXAP01000003.1"/>
</dbReference>
<accession>A0A3N2BZW8</accession>
<sequence length="142" mass="15285">MIGHDDEEGARQPEDDRPFAEQLLERRGFAITAALFVMLGGLVVPFVGWVAGMVMLWRSRAWTTRQKAWATGGPILASTVVLLVLALLTANWKSTDAGVGGSPVIPVVYDLGSTAVVLLLIGYAAAGTWLLWQALRPNGRRA</sequence>